<dbReference type="AlphaFoldDB" id="A0A7Y6TUV2"/>
<protein>
    <submittedName>
        <fullName evidence="1">Uncharacterized protein</fullName>
    </submittedName>
</protein>
<dbReference type="RefSeq" id="WP_176065089.1">
    <property type="nucleotide sequence ID" value="NZ_JABWMJ010000001.1"/>
</dbReference>
<organism evidence="1 2">
    <name type="scientific">Piscinibacter koreensis</name>
    <dbReference type="NCBI Taxonomy" id="2742824"/>
    <lineage>
        <taxon>Bacteria</taxon>
        <taxon>Pseudomonadati</taxon>
        <taxon>Pseudomonadota</taxon>
        <taxon>Betaproteobacteria</taxon>
        <taxon>Burkholderiales</taxon>
        <taxon>Sphaerotilaceae</taxon>
        <taxon>Piscinibacter</taxon>
    </lineage>
</organism>
<accession>A0A7Y6TUV2</accession>
<gene>
    <name evidence="1" type="ORF">HQN59_00685</name>
</gene>
<name>A0A7Y6TUV2_9BURK</name>
<evidence type="ECO:0000313" key="1">
    <source>
        <dbReference type="EMBL" id="NUZ04266.1"/>
    </source>
</evidence>
<comment type="caution">
    <text evidence="1">The sequence shown here is derived from an EMBL/GenBank/DDBJ whole genome shotgun (WGS) entry which is preliminary data.</text>
</comment>
<proteinExistence type="predicted"/>
<keyword evidence="2" id="KW-1185">Reference proteome</keyword>
<reference evidence="1 2" key="1">
    <citation type="submission" date="2020-06" db="EMBL/GenBank/DDBJ databases">
        <title>Schlegella sp. ID0723 isolated from air conditioner.</title>
        <authorList>
            <person name="Kim D.Y."/>
            <person name="Kim D.-U."/>
        </authorList>
    </citation>
    <scope>NUCLEOTIDE SEQUENCE [LARGE SCALE GENOMIC DNA]</scope>
    <source>
        <strain evidence="1 2">ID0723</strain>
    </source>
</reference>
<sequence length="127" mass="13686">MQTILARFPDRTAAEAAAERLVEAGFRREGVHLHQRGRPPRNAAGLEFDEYASGGFFSNFLALLDGLLETPPAPNEAETYADVIREEGVGVSVGVESEGRAEEAERVLQAAGAMKMTRHGGVFDNDA</sequence>
<dbReference type="Proteomes" id="UP000529637">
    <property type="component" value="Unassembled WGS sequence"/>
</dbReference>
<evidence type="ECO:0000313" key="2">
    <source>
        <dbReference type="Proteomes" id="UP000529637"/>
    </source>
</evidence>
<dbReference type="EMBL" id="JABWMJ010000001">
    <property type="protein sequence ID" value="NUZ04266.1"/>
    <property type="molecule type" value="Genomic_DNA"/>
</dbReference>